<dbReference type="RefSeq" id="WP_073486837.1">
    <property type="nucleotide sequence ID" value="NZ_FQVN01000007.1"/>
</dbReference>
<dbReference type="GO" id="GO:0003677">
    <property type="term" value="F:DNA binding"/>
    <property type="evidence" value="ECO:0007669"/>
    <property type="project" value="UniProtKB-KW"/>
</dbReference>
<dbReference type="STRING" id="2017.SAMN05444320_107133"/>
<dbReference type="InterPro" id="IPR009351">
    <property type="entry name" value="AlkZ-like"/>
</dbReference>
<dbReference type="AlphaFoldDB" id="A0A1M5I6V7"/>
<gene>
    <name evidence="1" type="ORF">SAMN05444320_107133</name>
</gene>
<proteinExistence type="predicted"/>
<dbReference type="PANTHER" id="PTHR38479">
    <property type="entry name" value="LMO0824 PROTEIN"/>
    <property type="match status" value="1"/>
</dbReference>
<keyword evidence="2" id="KW-1185">Reference proteome</keyword>
<organism evidence="1 2">
    <name type="scientific">Streptoalloteichus hindustanus</name>
    <dbReference type="NCBI Taxonomy" id="2017"/>
    <lineage>
        <taxon>Bacteria</taxon>
        <taxon>Bacillati</taxon>
        <taxon>Actinomycetota</taxon>
        <taxon>Actinomycetes</taxon>
        <taxon>Pseudonocardiales</taxon>
        <taxon>Pseudonocardiaceae</taxon>
        <taxon>Streptoalloteichus</taxon>
    </lineage>
</organism>
<sequence>MSEVLTTRALNRATLHRQLLLRRVATSAEAAIEHLVGLQAQVPTAPYVGLWTRLVGFDPGELAAMVEHRQAVRIALMRSTIHLVTARDCLAVRKLVQPVLDRDLFRNSTHGPSVAGIDPATLGAAGRAALAARALTPKELGASLAEHWPDRDPNSLAYAVRNLVPLVQVPPRGVWGQSGVTRHMTAQSWLAGTRATRSTVEDLVVRYLAAFGPATVRDVQTWSGLTRLREIVDPMRPRLRVLRDERGNELLDLPDAPRPDPDTPAEARFLPEYDNLLASHADRTRVISDEHRRRLMTGNGMRAAFLLDGRVAGCWRVVRERGTATLRVEPFHRLNTTDRASLTQEGAGLLNLLASADNHDIQFVEPTSA</sequence>
<dbReference type="Pfam" id="PF06224">
    <property type="entry name" value="AlkZ-like"/>
    <property type="match status" value="1"/>
</dbReference>
<evidence type="ECO:0000313" key="1">
    <source>
        <dbReference type="EMBL" id="SHG23952.1"/>
    </source>
</evidence>
<dbReference type="PANTHER" id="PTHR38479:SF2">
    <property type="entry name" value="WINGED HELIX DNA-BINDING DOMAIN-CONTAINING PROTEIN"/>
    <property type="match status" value="1"/>
</dbReference>
<protein>
    <submittedName>
        <fullName evidence="1">Winged helix DNA-binding domain-containing protein</fullName>
    </submittedName>
</protein>
<name>A0A1M5I6V7_STRHI</name>
<keyword evidence="1" id="KW-0238">DNA-binding</keyword>
<accession>A0A1M5I6V7</accession>
<reference evidence="1 2" key="1">
    <citation type="submission" date="2016-11" db="EMBL/GenBank/DDBJ databases">
        <authorList>
            <person name="Jaros S."/>
            <person name="Januszkiewicz K."/>
            <person name="Wedrychowicz H."/>
        </authorList>
    </citation>
    <scope>NUCLEOTIDE SEQUENCE [LARGE SCALE GENOMIC DNA]</scope>
    <source>
        <strain evidence="1 2">DSM 44523</strain>
    </source>
</reference>
<evidence type="ECO:0000313" key="2">
    <source>
        <dbReference type="Proteomes" id="UP000184501"/>
    </source>
</evidence>
<dbReference type="EMBL" id="FQVN01000007">
    <property type="protein sequence ID" value="SHG23952.1"/>
    <property type="molecule type" value="Genomic_DNA"/>
</dbReference>
<dbReference type="OrthoDB" id="9148135at2"/>
<dbReference type="Proteomes" id="UP000184501">
    <property type="component" value="Unassembled WGS sequence"/>
</dbReference>